<dbReference type="PIRSF" id="PIRSF016578">
    <property type="entry name" value="HsaA"/>
    <property type="match status" value="1"/>
</dbReference>
<dbReference type="PANTHER" id="PTHR43884:SF12">
    <property type="entry name" value="ISOVALERYL-COA DEHYDROGENASE, MITOCHONDRIAL-RELATED"/>
    <property type="match status" value="1"/>
</dbReference>
<dbReference type="GO" id="GO:0050660">
    <property type="term" value="F:flavin adenine dinucleotide binding"/>
    <property type="evidence" value="ECO:0007669"/>
    <property type="project" value="InterPro"/>
</dbReference>
<dbReference type="InterPro" id="IPR009100">
    <property type="entry name" value="AcylCoA_DH/oxidase_NM_dom_sf"/>
</dbReference>
<evidence type="ECO:0000313" key="5">
    <source>
        <dbReference type="Proteomes" id="UP000033618"/>
    </source>
</evidence>
<evidence type="ECO:0000256" key="1">
    <source>
        <dbReference type="ARBA" id="ARBA00023002"/>
    </source>
</evidence>
<dbReference type="PANTHER" id="PTHR43884">
    <property type="entry name" value="ACYL-COA DEHYDROGENASE"/>
    <property type="match status" value="1"/>
</dbReference>
<dbReference type="CDD" id="cd01163">
    <property type="entry name" value="DszC"/>
    <property type="match status" value="1"/>
</dbReference>
<protein>
    <submittedName>
        <fullName evidence="4">Acyl-CoA dehydrogenase</fullName>
    </submittedName>
</protein>
<dbReference type="InterPro" id="IPR046373">
    <property type="entry name" value="Acyl-CoA_Oxase/DH_mid-dom_sf"/>
</dbReference>
<dbReference type="Gene3D" id="1.20.140.10">
    <property type="entry name" value="Butyryl-CoA Dehydrogenase, subunit A, domain 3"/>
    <property type="match status" value="1"/>
</dbReference>
<dbReference type="PATRIC" id="fig|28092.6.peg.2330"/>
<dbReference type="Gene3D" id="2.40.110.10">
    <property type="entry name" value="Butyryl-CoA Dehydrogenase, subunit A, domain 2"/>
    <property type="match status" value="1"/>
</dbReference>
<dbReference type="SUPFAM" id="SSF47203">
    <property type="entry name" value="Acyl-CoA dehydrogenase C-terminal domain-like"/>
    <property type="match status" value="1"/>
</dbReference>
<dbReference type="GO" id="GO:0008470">
    <property type="term" value="F:3-methylbutanoyl-CoA dehydrogenase activity"/>
    <property type="evidence" value="ECO:0007669"/>
    <property type="project" value="TreeGrafter"/>
</dbReference>
<dbReference type="SUPFAM" id="SSF56645">
    <property type="entry name" value="Acyl-CoA dehydrogenase NM domain-like"/>
    <property type="match status" value="1"/>
</dbReference>
<dbReference type="InterPro" id="IPR013107">
    <property type="entry name" value="Acyl-CoA_DH_C"/>
</dbReference>
<gene>
    <name evidence="4" type="ORF">WM40_09885</name>
</gene>
<dbReference type="GO" id="GO:0006552">
    <property type="term" value="P:L-leucine catabolic process"/>
    <property type="evidence" value="ECO:0007669"/>
    <property type="project" value="TreeGrafter"/>
</dbReference>
<dbReference type="Proteomes" id="UP000033618">
    <property type="component" value="Unassembled WGS sequence"/>
</dbReference>
<organism evidence="4 5">
    <name type="scientific">Robbsia andropogonis</name>
    <dbReference type="NCBI Taxonomy" id="28092"/>
    <lineage>
        <taxon>Bacteria</taxon>
        <taxon>Pseudomonadati</taxon>
        <taxon>Pseudomonadota</taxon>
        <taxon>Betaproteobacteria</taxon>
        <taxon>Burkholderiales</taxon>
        <taxon>Burkholderiaceae</taxon>
        <taxon>Robbsia</taxon>
    </lineage>
</organism>
<dbReference type="EMBL" id="LAQU01000008">
    <property type="protein sequence ID" value="KKB63647.1"/>
    <property type="molecule type" value="Genomic_DNA"/>
</dbReference>
<dbReference type="OrthoDB" id="571684at2"/>
<evidence type="ECO:0000259" key="3">
    <source>
        <dbReference type="Pfam" id="PF08028"/>
    </source>
</evidence>
<feature type="domain" description="Acyl-CoA dehydrogenase/oxidase N-terminal" evidence="2">
    <location>
        <begin position="10"/>
        <end position="92"/>
    </location>
</feature>
<dbReference type="Pfam" id="PF02771">
    <property type="entry name" value="Acyl-CoA_dh_N"/>
    <property type="match status" value="1"/>
</dbReference>
<sequence length="403" mass="43716">MNIRLNSAAQRATVLSAVPALAKEIGRNAAERELARILPYDGFALFRESGLGRLRIPAEYGGLGGSLEDLFEIVMTLAAEESNVAHALRTHFDTTEWLYVSAPAPFLERQIDRIVGGALFGGGSTERGTAKPGQVTTQLVRDGTHFRLSGKKYYTTGTAFSDFVRFNVLDENGTAASVILPRDRDGIEVVDDWDGMGQRMTASGTTVLTNVIVYPEEVWARGYTTLAGRHGGALRQLHLVATAAGIVRRIVSDAEDYVLHHGRAALHSAAALAREDAFIQQVIGELGAHRHAIDALVRENARALGVSAEAIRHNAPDAEALVLQSALATARTQLIVSKLALHAGERLFEAGGASATSRIYNFDRHWRNLRTLFSHNPLSHKARVLGDYALNGTTTHLIEGRVF</sequence>
<dbReference type="Gene3D" id="1.10.540.10">
    <property type="entry name" value="Acyl-CoA dehydrogenase/oxidase, N-terminal domain"/>
    <property type="match status" value="1"/>
</dbReference>
<reference evidence="4 5" key="1">
    <citation type="submission" date="2015-03" db="EMBL/GenBank/DDBJ databases">
        <title>Draft Genome Sequence of Burkholderia andropogonis type strain ICMP2807, isolated from Sorghum bicolor.</title>
        <authorList>
            <person name="Lopes-Santos L."/>
            <person name="Castro D.B."/>
            <person name="Ottoboni L.M."/>
            <person name="Park D."/>
            <person name="Weirc B.S."/>
            <person name="Destefano S.A."/>
        </authorList>
    </citation>
    <scope>NUCLEOTIDE SEQUENCE [LARGE SCALE GENOMIC DNA]</scope>
    <source>
        <strain evidence="4 5">ICMP2807</strain>
    </source>
</reference>
<evidence type="ECO:0000313" key="4">
    <source>
        <dbReference type="EMBL" id="KKB63647.1"/>
    </source>
</evidence>
<dbReference type="STRING" id="28092.WM40_09885"/>
<dbReference type="RefSeq" id="WP_024903946.1">
    <property type="nucleotide sequence ID" value="NZ_CADFGU010000011.1"/>
</dbReference>
<proteinExistence type="predicted"/>
<name>A0A0F5K283_9BURK</name>
<dbReference type="InterPro" id="IPR013786">
    <property type="entry name" value="AcylCoA_DH/ox_N"/>
</dbReference>
<dbReference type="InterPro" id="IPR037069">
    <property type="entry name" value="AcylCoA_DH/ox_N_sf"/>
</dbReference>
<feature type="domain" description="Acyl-CoA dehydrogenase C-terminal" evidence="3">
    <location>
        <begin position="239"/>
        <end position="376"/>
    </location>
</feature>
<keyword evidence="5" id="KW-1185">Reference proteome</keyword>
<dbReference type="AlphaFoldDB" id="A0A0F5K283"/>
<accession>A0A0F5K283</accession>
<comment type="caution">
    <text evidence="4">The sequence shown here is derived from an EMBL/GenBank/DDBJ whole genome shotgun (WGS) entry which is preliminary data.</text>
</comment>
<dbReference type="InterPro" id="IPR036250">
    <property type="entry name" value="AcylCo_DH-like_C"/>
</dbReference>
<keyword evidence="1" id="KW-0560">Oxidoreductase</keyword>
<dbReference type="Pfam" id="PF08028">
    <property type="entry name" value="Acyl-CoA_dh_2"/>
    <property type="match status" value="1"/>
</dbReference>
<evidence type="ECO:0000259" key="2">
    <source>
        <dbReference type="Pfam" id="PF02771"/>
    </source>
</evidence>